<evidence type="ECO:0000256" key="2">
    <source>
        <dbReference type="PIRSR" id="PIRSR605754-1"/>
    </source>
</evidence>
<dbReference type="SUPFAM" id="SSF63817">
    <property type="entry name" value="Sortase"/>
    <property type="match status" value="1"/>
</dbReference>
<evidence type="ECO:0000256" key="3">
    <source>
        <dbReference type="SAM" id="MobiDB-lite"/>
    </source>
</evidence>
<dbReference type="InterPro" id="IPR023365">
    <property type="entry name" value="Sortase_dom-sf"/>
</dbReference>
<keyword evidence="5" id="KW-1185">Reference proteome</keyword>
<name>A0A941HQA4_9CLOT</name>
<dbReference type="AlphaFoldDB" id="A0A941HQA4"/>
<dbReference type="NCBIfam" id="TIGR03064">
    <property type="entry name" value="sortase_srtB"/>
    <property type="match status" value="1"/>
</dbReference>
<feature type="active site" description="Acyl-thioester intermediate" evidence="2">
    <location>
        <position position="250"/>
    </location>
</feature>
<organism evidence="4 5">
    <name type="scientific">Proteiniclasticum sediminis</name>
    <dbReference type="NCBI Taxonomy" id="2804028"/>
    <lineage>
        <taxon>Bacteria</taxon>
        <taxon>Bacillati</taxon>
        <taxon>Bacillota</taxon>
        <taxon>Clostridia</taxon>
        <taxon>Eubacteriales</taxon>
        <taxon>Clostridiaceae</taxon>
        <taxon>Proteiniclasticum</taxon>
    </lineage>
</organism>
<dbReference type="InterPro" id="IPR009835">
    <property type="entry name" value="SrtB"/>
</dbReference>
<protein>
    <submittedName>
        <fullName evidence="4">Class B sortase</fullName>
        <ecNumber evidence="4">3.4.22.71</ecNumber>
    </submittedName>
</protein>
<dbReference type="EC" id="3.4.22.71" evidence="4"/>
<evidence type="ECO:0000313" key="4">
    <source>
        <dbReference type="EMBL" id="MBR0575815.1"/>
    </source>
</evidence>
<proteinExistence type="predicted"/>
<dbReference type="GO" id="GO:0016787">
    <property type="term" value="F:hydrolase activity"/>
    <property type="evidence" value="ECO:0007669"/>
    <property type="project" value="UniProtKB-KW"/>
</dbReference>
<dbReference type="InterPro" id="IPR005754">
    <property type="entry name" value="Sortase"/>
</dbReference>
<dbReference type="EMBL" id="JAGSCS010000005">
    <property type="protein sequence ID" value="MBR0575815.1"/>
    <property type="molecule type" value="Genomic_DNA"/>
</dbReference>
<dbReference type="Gene3D" id="2.40.260.10">
    <property type="entry name" value="Sortase"/>
    <property type="match status" value="1"/>
</dbReference>
<evidence type="ECO:0000256" key="1">
    <source>
        <dbReference type="ARBA" id="ARBA00022801"/>
    </source>
</evidence>
<keyword evidence="1 4" id="KW-0378">Hydrolase</keyword>
<comment type="caution">
    <text evidence="4">The sequence shown here is derived from an EMBL/GenBank/DDBJ whole genome shotgun (WGS) entry which is preliminary data.</text>
</comment>
<evidence type="ECO:0000313" key="5">
    <source>
        <dbReference type="Proteomes" id="UP000675379"/>
    </source>
</evidence>
<dbReference type="RefSeq" id="WP_211800452.1">
    <property type="nucleotide sequence ID" value="NZ_JAGSCS010000005.1"/>
</dbReference>
<accession>A0A941HQA4</accession>
<feature type="region of interest" description="Disordered" evidence="3">
    <location>
        <begin position="54"/>
        <end position="82"/>
    </location>
</feature>
<sequence length="286" mass="31919">MKIPKSLPMWGLNILMALGGLILLATAAEAWQRQQAVKEYEELARIRQEDLWFLPEPSPPAETPEETPAGEAAPGKDEEEFSLQPNPQASFLVRNPDFAGWLTVPGTNIDYPYVRSRDNAEYLNLSFDRKPSALGTIFMDYRNLGGFTDRHLILYGHNSKNGTMFHELVKFHEEEFLKAHGEIQISDLYTQKTYRVISVYEISANDYTLPVDFSAPPVFAAYLADLLQRSLHPLEGKLPPDAKLLTLVTCSYGVNNGRTIVHAVEVGSTVTPHPPGLPGTKGQDRP</sequence>
<reference evidence="4" key="1">
    <citation type="submission" date="2021-04" db="EMBL/GenBank/DDBJ databases">
        <title>Proteiniclasticum sedimins sp. nov., an obligate anaerobic bacterium isolated from anaerobic sludge.</title>
        <authorList>
            <person name="Liu J."/>
        </authorList>
    </citation>
    <scope>NUCLEOTIDE SEQUENCE</scope>
    <source>
        <strain evidence="4">BAD-10</strain>
    </source>
</reference>
<gene>
    <name evidence="4" type="primary">srtB</name>
    <name evidence="4" type="ORF">KCG48_05600</name>
</gene>
<dbReference type="CDD" id="cd05826">
    <property type="entry name" value="Sortase_B"/>
    <property type="match status" value="1"/>
</dbReference>
<feature type="active site" description="Proton donor/acceptor" evidence="2">
    <location>
        <position position="157"/>
    </location>
</feature>
<dbReference type="Proteomes" id="UP000675379">
    <property type="component" value="Unassembled WGS sequence"/>
</dbReference>
<dbReference type="Pfam" id="PF04203">
    <property type="entry name" value="Sortase"/>
    <property type="match status" value="1"/>
</dbReference>